<organism evidence="2 5">
    <name type="scientific">Rotaria magnacalcarata</name>
    <dbReference type="NCBI Taxonomy" id="392030"/>
    <lineage>
        <taxon>Eukaryota</taxon>
        <taxon>Metazoa</taxon>
        <taxon>Spiralia</taxon>
        <taxon>Gnathifera</taxon>
        <taxon>Rotifera</taxon>
        <taxon>Eurotatoria</taxon>
        <taxon>Bdelloidea</taxon>
        <taxon>Philodinida</taxon>
        <taxon>Philodinidae</taxon>
        <taxon>Rotaria</taxon>
    </lineage>
</organism>
<dbReference type="Proteomes" id="UP000663866">
    <property type="component" value="Unassembled WGS sequence"/>
</dbReference>
<dbReference type="AlphaFoldDB" id="A0A816N685"/>
<dbReference type="EMBL" id="CAJOBG010002087">
    <property type="protein sequence ID" value="CAF3982365.1"/>
    <property type="molecule type" value="Genomic_DNA"/>
</dbReference>
<evidence type="ECO:0000313" key="2">
    <source>
        <dbReference type="EMBL" id="CAF2030639.1"/>
    </source>
</evidence>
<proteinExistence type="predicted"/>
<evidence type="ECO:0000313" key="5">
    <source>
        <dbReference type="Proteomes" id="UP000663856"/>
    </source>
</evidence>
<dbReference type="Proteomes" id="UP000663842">
    <property type="component" value="Unassembled WGS sequence"/>
</dbReference>
<gene>
    <name evidence="3" type="ORF">OVN521_LOCUS14006</name>
    <name evidence="4" type="ORF">UXM345_LOCUS23957</name>
    <name evidence="2" type="ORF">WKI299_LOCUS6542</name>
    <name evidence="1" type="ORF">XDN619_LOCUS2399</name>
</gene>
<reference evidence="2" key="1">
    <citation type="submission" date="2021-02" db="EMBL/GenBank/DDBJ databases">
        <authorList>
            <person name="Nowell W R."/>
        </authorList>
    </citation>
    <scope>NUCLEOTIDE SEQUENCE</scope>
</reference>
<dbReference type="EMBL" id="CAJOBF010004256">
    <property type="protein sequence ID" value="CAF4130421.1"/>
    <property type="molecule type" value="Genomic_DNA"/>
</dbReference>
<dbReference type="EMBL" id="CAJNRG010000136">
    <property type="protein sequence ID" value="CAF1981626.1"/>
    <property type="molecule type" value="Genomic_DNA"/>
</dbReference>
<comment type="caution">
    <text evidence="2">The sequence shown here is derived from an EMBL/GenBank/DDBJ whole genome shotgun (WGS) entry which is preliminary data.</text>
</comment>
<sequence length="562" mass="65231">MTRSNEEHQVLMQEMSLKYINMEKLEWHTAERDGTTAGTSGIMEKLDKFLENSTSQPKFKCVYCSDDDLPLNCGYKLYAYRRTFSSRSSVSRLVEYLMTSPHASGDQQGGSQNENSGDEDKKNEYILFFYRKVDTKDEIFAAMTGHAWETLAKISDYKFPIFIAKRILDPESIIQIKTRSMAGSKSTVNEIFRHWLGFFQSKTVNNQYLILKGHLKSSNSLRGIVTHLSDSTSSSSESRTNSPIKFPEVFENCVVEIQQGAVHFCTSKISDKQYPYFLNHLSNIARGDKTYKYSLNDDKEPEDNEEKDDTRFACLEFIQPASSENQEHLLKHIYECLFSYYSSDSTEDMSGIHGIRIAHKHVDDFSLVSSVQLKYRYARESIEIPTPVAVSEVINDLKEYQIFDKFETDVFNAENKLQTFTNRLKKEGVSISWNKGKKVIDEPLHNYLEIEPIWLNDFCLTRIGNMCYEVSADFLRLVDKDFRSVLDKIHKFEAFKAHEKITSNSHYKWYDNFDLMKQQCDNSWQRKKNQSNEKQDKEGFFNLAHLGKEGYLFGDKVSSFRS</sequence>
<evidence type="ECO:0000313" key="4">
    <source>
        <dbReference type="EMBL" id="CAF4130421.1"/>
    </source>
</evidence>
<dbReference type="Proteomes" id="UP000663887">
    <property type="component" value="Unassembled WGS sequence"/>
</dbReference>
<evidence type="ECO:0000313" key="1">
    <source>
        <dbReference type="EMBL" id="CAF1981626.1"/>
    </source>
</evidence>
<name>A0A816N685_9BILA</name>
<evidence type="ECO:0000313" key="3">
    <source>
        <dbReference type="EMBL" id="CAF3982365.1"/>
    </source>
</evidence>
<dbReference type="Proteomes" id="UP000663856">
    <property type="component" value="Unassembled WGS sequence"/>
</dbReference>
<dbReference type="EMBL" id="CAJNRF010001908">
    <property type="protein sequence ID" value="CAF2030639.1"/>
    <property type="molecule type" value="Genomic_DNA"/>
</dbReference>
<keyword evidence="6" id="KW-1185">Reference proteome</keyword>
<accession>A0A816N685</accession>
<protein>
    <submittedName>
        <fullName evidence="2">Uncharacterized protein</fullName>
    </submittedName>
</protein>
<evidence type="ECO:0000313" key="6">
    <source>
        <dbReference type="Proteomes" id="UP000663866"/>
    </source>
</evidence>